<keyword evidence="2" id="KW-1133">Transmembrane helix</keyword>
<dbReference type="PANTHER" id="PTHR13947:SF58">
    <property type="entry name" value="8B (PUTATIVE,_PSEUDO-RELATED"/>
    <property type="match status" value="1"/>
</dbReference>
<dbReference type="InterPro" id="IPR050769">
    <property type="entry name" value="NAT_camello-type"/>
</dbReference>
<organism evidence="4 5">
    <name type="scientific">Astyanax mexicanus</name>
    <name type="common">Blind cave fish</name>
    <name type="synonym">Astyanax fasciatus mexicanus</name>
    <dbReference type="NCBI Taxonomy" id="7994"/>
    <lineage>
        <taxon>Eukaryota</taxon>
        <taxon>Metazoa</taxon>
        <taxon>Chordata</taxon>
        <taxon>Craniata</taxon>
        <taxon>Vertebrata</taxon>
        <taxon>Euteleostomi</taxon>
        <taxon>Actinopterygii</taxon>
        <taxon>Neopterygii</taxon>
        <taxon>Teleostei</taxon>
        <taxon>Ostariophysi</taxon>
        <taxon>Characiformes</taxon>
        <taxon>Characoidei</taxon>
        <taxon>Acestrorhamphidae</taxon>
        <taxon>Acestrorhamphinae</taxon>
        <taxon>Astyanax</taxon>
    </lineage>
</organism>
<dbReference type="STRING" id="7994.ENSAMXP00000000887"/>
<dbReference type="InterPro" id="IPR016181">
    <property type="entry name" value="Acyl_CoA_acyltransferase"/>
</dbReference>
<evidence type="ECO:0000313" key="5">
    <source>
        <dbReference type="Proteomes" id="UP000018467"/>
    </source>
</evidence>
<feature type="transmembrane region" description="Helical" evidence="2">
    <location>
        <begin position="55"/>
        <end position="79"/>
    </location>
</feature>
<name>W5JZX7_ASTMX</name>
<dbReference type="Pfam" id="PF00583">
    <property type="entry name" value="Acetyltransf_1"/>
    <property type="match status" value="1"/>
</dbReference>
<dbReference type="SUPFAM" id="SSF55729">
    <property type="entry name" value="Acyl-CoA N-acyltransferases (Nat)"/>
    <property type="match status" value="1"/>
</dbReference>
<feature type="domain" description="N-acetyltransferase" evidence="3">
    <location>
        <begin position="97"/>
        <end position="244"/>
    </location>
</feature>
<dbReference type="Bgee" id="ENSAMXG00000000869">
    <property type="expression patterns" value="Expressed in head kidney"/>
</dbReference>
<dbReference type="Ensembl" id="ENSAMXT00000000887.2">
    <property type="protein sequence ID" value="ENSAMXP00000000887.2"/>
    <property type="gene ID" value="ENSAMXG00000000869.2"/>
</dbReference>
<dbReference type="GeneTree" id="ENSGT00950000182932"/>
<evidence type="ECO:0000256" key="2">
    <source>
        <dbReference type="SAM" id="Phobius"/>
    </source>
</evidence>
<proteinExistence type="predicted"/>
<dbReference type="PROSITE" id="PS51186">
    <property type="entry name" value="GNAT"/>
    <property type="match status" value="1"/>
</dbReference>
<protein>
    <submittedName>
        <fullName evidence="4">N-acetyltransferase 8-like 2</fullName>
    </submittedName>
</protein>
<evidence type="ECO:0000256" key="1">
    <source>
        <dbReference type="ARBA" id="ARBA00022679"/>
    </source>
</evidence>
<dbReference type="AlphaFoldDB" id="W5JZX7"/>
<dbReference type="CDD" id="cd04301">
    <property type="entry name" value="NAT_SF"/>
    <property type="match status" value="1"/>
</dbReference>
<dbReference type="Gene3D" id="3.40.630.30">
    <property type="match status" value="1"/>
</dbReference>
<keyword evidence="2" id="KW-0472">Membrane</keyword>
<reference evidence="5" key="2">
    <citation type="journal article" date="2014" name="Nat. Commun.">
        <title>The cavefish genome reveals candidate genes for eye loss.</title>
        <authorList>
            <person name="McGaugh S.E."/>
            <person name="Gross J.B."/>
            <person name="Aken B."/>
            <person name="Blin M."/>
            <person name="Borowsky R."/>
            <person name="Chalopin D."/>
            <person name="Hinaux H."/>
            <person name="Jeffery W.R."/>
            <person name="Keene A."/>
            <person name="Ma L."/>
            <person name="Minx P."/>
            <person name="Murphy D."/>
            <person name="O'Quin K.E."/>
            <person name="Retaux S."/>
            <person name="Rohner N."/>
            <person name="Searle S.M."/>
            <person name="Stahl B.A."/>
            <person name="Tabin C."/>
            <person name="Volff J.N."/>
            <person name="Yoshizawa M."/>
            <person name="Warren W.C."/>
        </authorList>
    </citation>
    <scope>NUCLEOTIDE SEQUENCE [LARGE SCALE GENOMIC DNA]</scope>
    <source>
        <strain evidence="5">female</strain>
    </source>
</reference>
<keyword evidence="5" id="KW-1185">Reference proteome</keyword>
<sequence length="254" mass="29072">MCHLHCFKIKMCCEAEHPEEKKKREEKVIRKFKPSDHEAVRAIFRDGLHEQINPSFIFAVSQLFHITLMLCCCAVGYWLGGESVGVALLAGCCWIGLVYVCCYEFYSRYVQMRLRTDMQDITASYLSHPDNCFWVAEAEMNGRPQVVGMVAVEAKKHPESGQMYAELFRLYVSSAARRTGLGFRLVRTAENFCKERGLYRIVLNTTSTQRAALALYKRMGYRLIQKLSPPWLKGSCFSASHTAELRAGSLYLHE</sequence>
<dbReference type="InParanoid" id="W5JZX7"/>
<evidence type="ECO:0000259" key="3">
    <source>
        <dbReference type="PROSITE" id="PS51186"/>
    </source>
</evidence>
<dbReference type="HOGENOM" id="CLU_013985_10_1_1"/>
<dbReference type="Proteomes" id="UP000018467">
    <property type="component" value="Unassembled WGS sequence"/>
</dbReference>
<dbReference type="InterPro" id="IPR000182">
    <property type="entry name" value="GNAT_dom"/>
</dbReference>
<keyword evidence="1" id="KW-0808">Transferase</keyword>
<reference evidence="4" key="4">
    <citation type="submission" date="2025-09" db="UniProtKB">
        <authorList>
            <consortium name="Ensembl"/>
        </authorList>
    </citation>
    <scope>IDENTIFICATION</scope>
</reference>
<feature type="transmembrane region" description="Helical" evidence="2">
    <location>
        <begin position="85"/>
        <end position="106"/>
    </location>
</feature>
<accession>W5JZX7</accession>
<reference evidence="4" key="3">
    <citation type="submission" date="2025-08" db="UniProtKB">
        <authorList>
            <consortium name="Ensembl"/>
        </authorList>
    </citation>
    <scope>IDENTIFICATION</scope>
</reference>
<dbReference type="FunCoup" id="W5JZX7">
    <property type="interactions" value="31"/>
</dbReference>
<dbReference type="PANTHER" id="PTHR13947">
    <property type="entry name" value="GNAT FAMILY N-ACETYLTRANSFERASE"/>
    <property type="match status" value="1"/>
</dbReference>
<evidence type="ECO:0000313" key="4">
    <source>
        <dbReference type="Ensembl" id="ENSAMXP00000000887.2"/>
    </source>
</evidence>
<reference evidence="5" key="1">
    <citation type="submission" date="2013-03" db="EMBL/GenBank/DDBJ databases">
        <authorList>
            <person name="Jeffery W."/>
            <person name="Warren W."/>
            <person name="Wilson R.K."/>
        </authorList>
    </citation>
    <scope>NUCLEOTIDE SEQUENCE</scope>
    <source>
        <strain evidence="5">female</strain>
    </source>
</reference>
<dbReference type="eggNOG" id="KOG3139">
    <property type="taxonomic scope" value="Eukaryota"/>
</dbReference>
<dbReference type="GO" id="GO:0008080">
    <property type="term" value="F:N-acetyltransferase activity"/>
    <property type="evidence" value="ECO:0007669"/>
    <property type="project" value="InterPro"/>
</dbReference>
<keyword evidence="2" id="KW-0812">Transmembrane</keyword>